<gene>
    <name evidence="1" type="ORF">DSO57_1033224</name>
</gene>
<evidence type="ECO:0000313" key="2">
    <source>
        <dbReference type="Proteomes" id="UP001165960"/>
    </source>
</evidence>
<keyword evidence="2" id="KW-1185">Reference proteome</keyword>
<sequence>MKPPLIPRPTIPAPPNLDAAVQRSQLLGALYLPLTGSINWFCLAGGCTMGVAGKALPFLVKLGLIVWWAMSGPASPLPDGAVQYSWYPDSRPIGCHGCTADQF</sequence>
<organism evidence="1 2">
    <name type="scientific">Entomophthora muscae</name>
    <dbReference type="NCBI Taxonomy" id="34485"/>
    <lineage>
        <taxon>Eukaryota</taxon>
        <taxon>Fungi</taxon>
        <taxon>Fungi incertae sedis</taxon>
        <taxon>Zoopagomycota</taxon>
        <taxon>Entomophthoromycotina</taxon>
        <taxon>Entomophthoromycetes</taxon>
        <taxon>Entomophthorales</taxon>
        <taxon>Entomophthoraceae</taxon>
        <taxon>Entomophthora</taxon>
    </lineage>
</organism>
<proteinExistence type="predicted"/>
<name>A0ACC2TYQ8_9FUNG</name>
<reference evidence="1" key="1">
    <citation type="submission" date="2022-04" db="EMBL/GenBank/DDBJ databases">
        <title>Genome of the entomopathogenic fungus Entomophthora muscae.</title>
        <authorList>
            <person name="Elya C."/>
            <person name="Lovett B.R."/>
            <person name="Lee E."/>
            <person name="Macias A.M."/>
            <person name="Hajek A.E."/>
            <person name="De Bivort B.L."/>
            <person name="Kasson M.T."/>
            <person name="De Fine Licht H.H."/>
            <person name="Stajich J.E."/>
        </authorList>
    </citation>
    <scope>NUCLEOTIDE SEQUENCE</scope>
    <source>
        <strain evidence="1">Berkeley</strain>
    </source>
</reference>
<protein>
    <submittedName>
        <fullName evidence="1">Uncharacterized protein</fullName>
    </submittedName>
</protein>
<dbReference type="EMBL" id="QTSX02001679">
    <property type="protein sequence ID" value="KAJ9079655.1"/>
    <property type="molecule type" value="Genomic_DNA"/>
</dbReference>
<evidence type="ECO:0000313" key="1">
    <source>
        <dbReference type="EMBL" id="KAJ9079655.1"/>
    </source>
</evidence>
<dbReference type="Proteomes" id="UP001165960">
    <property type="component" value="Unassembled WGS sequence"/>
</dbReference>
<accession>A0ACC2TYQ8</accession>
<comment type="caution">
    <text evidence="1">The sequence shown here is derived from an EMBL/GenBank/DDBJ whole genome shotgun (WGS) entry which is preliminary data.</text>
</comment>